<accession>A0A9W7AM14</accession>
<dbReference type="InterPro" id="IPR043472">
    <property type="entry name" value="Macro_dom-like"/>
</dbReference>
<dbReference type="Gene3D" id="3.30.1600.10">
    <property type="entry name" value="SIR2/SIRT2 'Small Domain"/>
    <property type="match status" value="1"/>
</dbReference>
<evidence type="ECO:0000256" key="1">
    <source>
        <dbReference type="ARBA" id="ARBA00022679"/>
    </source>
</evidence>
<dbReference type="InterPro" id="IPR026591">
    <property type="entry name" value="Sirtuin_cat_small_dom_sf"/>
</dbReference>
<evidence type="ECO:0000259" key="2">
    <source>
        <dbReference type="PROSITE" id="PS51154"/>
    </source>
</evidence>
<dbReference type="SUPFAM" id="SSF52467">
    <property type="entry name" value="DHS-like NAD/FAD-binding domain"/>
    <property type="match status" value="1"/>
</dbReference>
<dbReference type="Pfam" id="PF01661">
    <property type="entry name" value="Macro"/>
    <property type="match status" value="1"/>
</dbReference>
<name>A0A9W7AM14_9STRA</name>
<dbReference type="SUPFAM" id="SSF52949">
    <property type="entry name" value="Macro domain-like"/>
    <property type="match status" value="1"/>
</dbReference>
<dbReference type="AlphaFoldDB" id="A0A9W7AM14"/>
<dbReference type="PROSITE" id="PS51154">
    <property type="entry name" value="MACRO"/>
    <property type="match status" value="1"/>
</dbReference>
<organism evidence="3 4">
    <name type="scientific">Triparma laevis f. longispina</name>
    <dbReference type="NCBI Taxonomy" id="1714387"/>
    <lineage>
        <taxon>Eukaryota</taxon>
        <taxon>Sar</taxon>
        <taxon>Stramenopiles</taxon>
        <taxon>Ochrophyta</taxon>
        <taxon>Bolidophyceae</taxon>
        <taxon>Parmales</taxon>
        <taxon>Triparmaceae</taxon>
        <taxon>Triparma</taxon>
    </lineage>
</organism>
<comment type="caution">
    <text evidence="3">The sequence shown here is derived from an EMBL/GenBank/DDBJ whole genome shotgun (WGS) entry which is preliminary data.</text>
</comment>
<keyword evidence="1" id="KW-0808">Transferase</keyword>
<keyword evidence="4" id="KW-1185">Reference proteome</keyword>
<sequence>MSNTKEYVSALFKAVELVTGQLLTPIVRQEVSPEEALKFLSDLLISSSSYPDDLLNIVDTINNLKPIKSNIISLSTVLSSSDLTFDLSNGAKAVIWQGDITTLQVSAIVNAANDKGLGCFEPSHHCIDNVIHRSSGPRLRMECKELMKNRGALVVGSKPIISKGFNLPSESVIHVTGPQLIGGESPTAEHEQLLCKTYINVLNLASTNSLTSLSFCCISTGLFGYPSIPASKIAFRTVKEWFKENEKTSLKTIVFNVFTKKDLEAYKSTLRELGNITTIPNNIKKASNYLLEATNVIICAGAGMSAKGSNSMENVYVDSTHFAHHYPFLLEYGFRSCYDCMGILGDPRVPENIKWTYFIKHYNNLQNNFAPNLGYAKLLELVSKKKSFVITSNVDSNFEQAGFKNVYTPQGSCKYYQCLRKCSSTSCWSTSEIFKDLIPIIKDGNMLDDSHIPKCRNCGGPCFINLRGGDFFLPSEESKSQALKFKTYVNSVIQKSVKGEKLTIIEIGAGFNTPTVTRYLVEDIVRECKSRGGDVGFIRINPTESEVPEDFKEVGVGIKVGWKVLERFEEEWFEGVFEEETEGGEVVGLDWRRMVDALRR</sequence>
<evidence type="ECO:0000313" key="4">
    <source>
        <dbReference type="Proteomes" id="UP001165122"/>
    </source>
</evidence>
<dbReference type="Gene3D" id="3.40.220.10">
    <property type="entry name" value="Leucine Aminopeptidase, subunit E, domain 1"/>
    <property type="match status" value="1"/>
</dbReference>
<proteinExistence type="predicted"/>
<dbReference type="PANTHER" id="PTHR11106:SF27">
    <property type="entry name" value="MACRO DOMAIN-CONTAINING PROTEIN"/>
    <property type="match status" value="1"/>
</dbReference>
<dbReference type="PANTHER" id="PTHR11106">
    <property type="entry name" value="GANGLIOSIDE INDUCED DIFFERENTIATION ASSOCIATED PROTEIN 2-RELATED"/>
    <property type="match status" value="1"/>
</dbReference>
<feature type="domain" description="Macro" evidence="2">
    <location>
        <begin position="80"/>
        <end position="274"/>
    </location>
</feature>
<gene>
    <name evidence="3" type="ORF">TrLO_g819</name>
</gene>
<dbReference type="SMART" id="SM00506">
    <property type="entry name" value="A1pp"/>
    <property type="match status" value="1"/>
</dbReference>
<evidence type="ECO:0000313" key="3">
    <source>
        <dbReference type="EMBL" id="GMH75411.1"/>
    </source>
</evidence>
<dbReference type="Proteomes" id="UP001165122">
    <property type="component" value="Unassembled WGS sequence"/>
</dbReference>
<dbReference type="EMBL" id="BRXW01000723">
    <property type="protein sequence ID" value="GMH75411.1"/>
    <property type="molecule type" value="Genomic_DNA"/>
</dbReference>
<dbReference type="Gene3D" id="3.40.50.1220">
    <property type="entry name" value="TPP-binding domain"/>
    <property type="match status" value="1"/>
</dbReference>
<dbReference type="OrthoDB" id="6077599at2759"/>
<dbReference type="InterPro" id="IPR029035">
    <property type="entry name" value="DHS-like_NAD/FAD-binding_dom"/>
</dbReference>
<protein>
    <recommendedName>
        <fullName evidence="2">Macro domain-containing protein</fullName>
    </recommendedName>
</protein>
<dbReference type="InterPro" id="IPR002589">
    <property type="entry name" value="Macro_dom"/>
</dbReference>
<reference evidence="4" key="1">
    <citation type="journal article" date="2023" name="Commun. Biol.">
        <title>Genome analysis of Parmales, the sister group of diatoms, reveals the evolutionary specialization of diatoms from phago-mixotrophs to photoautotrophs.</title>
        <authorList>
            <person name="Ban H."/>
            <person name="Sato S."/>
            <person name="Yoshikawa S."/>
            <person name="Yamada K."/>
            <person name="Nakamura Y."/>
            <person name="Ichinomiya M."/>
            <person name="Sato N."/>
            <person name="Blanc-Mathieu R."/>
            <person name="Endo H."/>
            <person name="Kuwata A."/>
            <person name="Ogata H."/>
        </authorList>
    </citation>
    <scope>NUCLEOTIDE SEQUENCE [LARGE SCALE GENOMIC DNA]</scope>
    <source>
        <strain evidence="4">NIES 3700</strain>
    </source>
</reference>
<dbReference type="GO" id="GO:0016740">
    <property type="term" value="F:transferase activity"/>
    <property type="evidence" value="ECO:0007669"/>
    <property type="project" value="UniProtKB-KW"/>
</dbReference>